<reference evidence="8" key="2">
    <citation type="submission" date="2023-01" db="EMBL/GenBank/DDBJ databases">
        <authorList>
            <person name="Sun Q."/>
            <person name="Evtushenko L."/>
        </authorList>
    </citation>
    <scope>NUCLEOTIDE SEQUENCE</scope>
    <source>
        <strain evidence="8">VKM Ac-1020</strain>
    </source>
</reference>
<dbReference type="InterPro" id="IPR006710">
    <property type="entry name" value="Glyco_hydro_43"/>
</dbReference>
<name>A0A9W6H2K3_9MICO</name>
<evidence type="ECO:0000256" key="3">
    <source>
        <dbReference type="ARBA" id="ARBA00023295"/>
    </source>
</evidence>
<organism evidence="8 9">
    <name type="scientific">Microbacterium barkeri</name>
    <dbReference type="NCBI Taxonomy" id="33917"/>
    <lineage>
        <taxon>Bacteria</taxon>
        <taxon>Bacillati</taxon>
        <taxon>Actinomycetota</taxon>
        <taxon>Actinomycetes</taxon>
        <taxon>Micrococcales</taxon>
        <taxon>Microbacteriaceae</taxon>
        <taxon>Microbacterium</taxon>
    </lineage>
</organism>
<dbReference type="InterPro" id="IPR041542">
    <property type="entry name" value="GH43_C2"/>
</dbReference>
<feature type="domain" description="Beta-xylosidase C-terminal Concanavalin A-like" evidence="7">
    <location>
        <begin position="313"/>
        <end position="493"/>
    </location>
</feature>
<keyword evidence="2 6" id="KW-0378">Hydrolase</keyword>
<evidence type="ECO:0000256" key="2">
    <source>
        <dbReference type="ARBA" id="ARBA00022801"/>
    </source>
</evidence>
<dbReference type="RefSeq" id="WP_271173180.1">
    <property type="nucleotide sequence ID" value="NZ_BSEJ01000006.1"/>
</dbReference>
<evidence type="ECO:0000313" key="9">
    <source>
        <dbReference type="Proteomes" id="UP001142462"/>
    </source>
</evidence>
<sequence length="501" mass="53636">MTEPTSAARYRNPIIDADVPDPDAIRVGDVYYLVASSFNRAPGLPVLASTDLVNWEIISHAVAGNTPQAWFAQPRHGAGVWAPSIRHHDGLFHIVYPDPDQGVFVVSAADARGPWSAPRLLLPGLGVIDPCPLWDDDGATYLVHGWARSRAGRKNVLSIVPVDAALTAVVGPSRDVVDGDAIDGCVTLEGPKLYKRDGWYWILAPAGGVATGWQYAFRARDPYGPYEERVVLAQGDTPVNGPHQGAWVETADGAHWFLHFQDRGVFGRVLHLQPMHWGDDGWPVLGDQGRPVLEHASPQGAPQGPRTLARGDGFPDGLPGAQWAWQANPDDGWLLPEPGCLRIVAGVDAGNLRTLPRVIGQPLPGVPSTMAVSLSLEGPAGTRAGAGVLGLDYLWAGLRRTAEGDRLVVATRHRDEPGETLRHDEAAPAASVRLALSCDADGEIAVAVREPGGDRALPVRFRAAEGQWIGAEYVLFAATGAAQHATARFADVEIDVRDGRR</sequence>
<dbReference type="GO" id="GO:0004553">
    <property type="term" value="F:hydrolase activity, hydrolyzing O-glycosyl compounds"/>
    <property type="evidence" value="ECO:0007669"/>
    <property type="project" value="InterPro"/>
</dbReference>
<dbReference type="Pfam" id="PF17851">
    <property type="entry name" value="GH43_C2"/>
    <property type="match status" value="1"/>
</dbReference>
<comment type="caution">
    <text evidence="8">The sequence shown here is derived from an EMBL/GenBank/DDBJ whole genome shotgun (WGS) entry which is preliminary data.</text>
</comment>
<evidence type="ECO:0000256" key="4">
    <source>
        <dbReference type="PIRSR" id="PIRSR606710-1"/>
    </source>
</evidence>
<dbReference type="PANTHER" id="PTHR42812:SF12">
    <property type="entry name" value="BETA-XYLOSIDASE-RELATED"/>
    <property type="match status" value="1"/>
</dbReference>
<keyword evidence="3 6" id="KW-0326">Glycosidase</keyword>
<evidence type="ECO:0000313" key="8">
    <source>
        <dbReference type="EMBL" id="GLJ61471.1"/>
    </source>
</evidence>
<dbReference type="InterPro" id="IPR051795">
    <property type="entry name" value="Glycosyl_Hydrlase_43"/>
</dbReference>
<accession>A0A9W6H2K3</accession>
<dbReference type="InterPro" id="IPR023296">
    <property type="entry name" value="Glyco_hydro_beta-prop_sf"/>
</dbReference>
<keyword evidence="9" id="KW-1185">Reference proteome</keyword>
<feature type="active site" description="Proton acceptor" evidence="4">
    <location>
        <position position="21"/>
    </location>
</feature>
<dbReference type="InterPro" id="IPR013320">
    <property type="entry name" value="ConA-like_dom_sf"/>
</dbReference>
<dbReference type="SUPFAM" id="SSF75005">
    <property type="entry name" value="Arabinanase/levansucrase/invertase"/>
    <property type="match status" value="1"/>
</dbReference>
<reference evidence="8" key="1">
    <citation type="journal article" date="2014" name="Int. J. Syst. Evol. Microbiol.">
        <title>Complete genome sequence of Corynebacterium casei LMG S-19264T (=DSM 44701T), isolated from a smear-ripened cheese.</title>
        <authorList>
            <consortium name="US DOE Joint Genome Institute (JGI-PGF)"/>
            <person name="Walter F."/>
            <person name="Albersmeier A."/>
            <person name="Kalinowski J."/>
            <person name="Ruckert C."/>
        </authorList>
    </citation>
    <scope>NUCLEOTIDE SEQUENCE</scope>
    <source>
        <strain evidence="8">VKM Ac-1020</strain>
    </source>
</reference>
<dbReference type="GO" id="GO:0005975">
    <property type="term" value="P:carbohydrate metabolic process"/>
    <property type="evidence" value="ECO:0007669"/>
    <property type="project" value="InterPro"/>
</dbReference>
<comment type="similarity">
    <text evidence="1 6">Belongs to the glycosyl hydrolase 43 family.</text>
</comment>
<protein>
    <submittedName>
        <fullName evidence="8">Beta-xylosidase</fullName>
    </submittedName>
</protein>
<dbReference type="AlphaFoldDB" id="A0A9W6H2K3"/>
<evidence type="ECO:0000256" key="6">
    <source>
        <dbReference type="RuleBase" id="RU361187"/>
    </source>
</evidence>
<dbReference type="CDD" id="cd09001">
    <property type="entry name" value="GH43_FsAxh1-like"/>
    <property type="match status" value="1"/>
</dbReference>
<dbReference type="Gene3D" id="2.115.10.20">
    <property type="entry name" value="Glycosyl hydrolase domain, family 43"/>
    <property type="match status" value="1"/>
</dbReference>
<dbReference type="Proteomes" id="UP001142462">
    <property type="component" value="Unassembled WGS sequence"/>
</dbReference>
<dbReference type="PANTHER" id="PTHR42812">
    <property type="entry name" value="BETA-XYLOSIDASE"/>
    <property type="match status" value="1"/>
</dbReference>
<gene>
    <name evidence="8" type="ORF">GCM10017576_16000</name>
</gene>
<evidence type="ECO:0000256" key="5">
    <source>
        <dbReference type="PIRSR" id="PIRSR606710-2"/>
    </source>
</evidence>
<feature type="active site" description="Proton donor" evidence="4">
    <location>
        <position position="189"/>
    </location>
</feature>
<dbReference type="EMBL" id="BSEJ01000006">
    <property type="protein sequence ID" value="GLJ61471.1"/>
    <property type="molecule type" value="Genomic_DNA"/>
</dbReference>
<proteinExistence type="inferred from homology"/>
<feature type="site" description="Important for catalytic activity, responsible for pKa modulation of the active site Glu and correct orientation of both the proton donor and substrate" evidence="5">
    <location>
        <position position="129"/>
    </location>
</feature>
<dbReference type="SUPFAM" id="SSF49899">
    <property type="entry name" value="Concanavalin A-like lectins/glucanases"/>
    <property type="match status" value="1"/>
</dbReference>
<dbReference type="Pfam" id="PF04616">
    <property type="entry name" value="Glyco_hydro_43"/>
    <property type="match status" value="1"/>
</dbReference>
<evidence type="ECO:0000259" key="7">
    <source>
        <dbReference type="Pfam" id="PF17851"/>
    </source>
</evidence>
<evidence type="ECO:0000256" key="1">
    <source>
        <dbReference type="ARBA" id="ARBA00009865"/>
    </source>
</evidence>
<dbReference type="Gene3D" id="2.60.120.200">
    <property type="match status" value="1"/>
</dbReference>